<dbReference type="Proteomes" id="UP000313645">
    <property type="component" value="Unassembled WGS sequence"/>
</dbReference>
<name>A0ABY1ZHD1_9GAMM</name>
<keyword evidence="1" id="KW-0472">Membrane</keyword>
<evidence type="ECO:0000313" key="4">
    <source>
        <dbReference type="Proteomes" id="UP000313645"/>
    </source>
</evidence>
<evidence type="ECO:0000259" key="2">
    <source>
        <dbReference type="Pfam" id="PF07811"/>
    </source>
</evidence>
<reference evidence="3 4" key="1">
    <citation type="submission" date="2019-02" db="EMBL/GenBank/DDBJ databases">
        <title>Marinobacter halodurans sp. nov., a marine bacterium isolated from sea tidal flat.</title>
        <authorList>
            <person name="Yoo Y."/>
            <person name="Lee D.W."/>
            <person name="Kim B.S."/>
            <person name="Kim J.-J."/>
        </authorList>
    </citation>
    <scope>NUCLEOTIDE SEQUENCE [LARGE SCALE GENOMIC DNA]</scope>
    <source>
        <strain evidence="3 4">YJ-S3-2</strain>
    </source>
</reference>
<comment type="caution">
    <text evidence="3">The sequence shown here is derived from an EMBL/GenBank/DDBJ whole genome shotgun (WGS) entry which is preliminary data.</text>
</comment>
<sequence>MSLSSSGAIQRGAVALEFLLLFPFIVATLYAAASYSVLFFNQYRMQDAVTQAANLSLTIDRSSYQADQLKGVVESRSSQALDSLLGTLPDRFRKAVQPDLTGCTVGTVSNVEMLRCSVGIAGGDSSLLPLISFGWLGQFPPMPSRLQAEAFVAF</sequence>
<keyword evidence="1" id="KW-0812">Transmembrane</keyword>
<keyword evidence="1" id="KW-1133">Transmembrane helix</keyword>
<evidence type="ECO:0000256" key="1">
    <source>
        <dbReference type="SAM" id="Phobius"/>
    </source>
</evidence>
<protein>
    <recommendedName>
        <fullName evidence="2">TadE-like domain-containing protein</fullName>
    </recommendedName>
</protein>
<dbReference type="Pfam" id="PF07811">
    <property type="entry name" value="TadE"/>
    <property type="match status" value="1"/>
</dbReference>
<dbReference type="EMBL" id="SJDL01000029">
    <property type="protein sequence ID" value="TBW51844.1"/>
    <property type="molecule type" value="Genomic_DNA"/>
</dbReference>
<evidence type="ECO:0000313" key="3">
    <source>
        <dbReference type="EMBL" id="TBW51844.1"/>
    </source>
</evidence>
<gene>
    <name evidence="3" type="ORF">EZI54_16520</name>
</gene>
<dbReference type="RefSeq" id="WP_131482991.1">
    <property type="nucleotide sequence ID" value="NZ_SJDL01000029.1"/>
</dbReference>
<proteinExistence type="predicted"/>
<feature type="domain" description="TadE-like" evidence="2">
    <location>
        <begin position="12"/>
        <end position="53"/>
    </location>
</feature>
<accession>A0ABY1ZHD1</accession>
<dbReference type="InterPro" id="IPR012495">
    <property type="entry name" value="TadE-like_dom"/>
</dbReference>
<keyword evidence="4" id="KW-1185">Reference proteome</keyword>
<organism evidence="3 4">
    <name type="scientific">Marinobacter halodurans</name>
    <dbReference type="NCBI Taxonomy" id="2528979"/>
    <lineage>
        <taxon>Bacteria</taxon>
        <taxon>Pseudomonadati</taxon>
        <taxon>Pseudomonadota</taxon>
        <taxon>Gammaproteobacteria</taxon>
        <taxon>Pseudomonadales</taxon>
        <taxon>Marinobacteraceae</taxon>
        <taxon>Marinobacter</taxon>
    </lineage>
</organism>
<feature type="transmembrane region" description="Helical" evidence="1">
    <location>
        <begin position="20"/>
        <end position="40"/>
    </location>
</feature>